<protein>
    <submittedName>
        <fullName evidence="2">2-hydroxycyclohexane-1-carbonyl-CoA dehydrogenase</fullName>
    </submittedName>
</protein>
<dbReference type="SUPFAM" id="SSF51735">
    <property type="entry name" value="NAD(P)-binding Rossmann-fold domains"/>
    <property type="match status" value="1"/>
</dbReference>
<dbReference type="EMBL" id="SMAI01000007">
    <property type="protein sequence ID" value="TCT04357.1"/>
    <property type="molecule type" value="Genomic_DNA"/>
</dbReference>
<dbReference type="InterPro" id="IPR002347">
    <property type="entry name" value="SDR_fam"/>
</dbReference>
<dbReference type="PRINTS" id="PR00081">
    <property type="entry name" value="GDHRDH"/>
</dbReference>
<name>A0A4R3LZX9_9HYPH</name>
<dbReference type="OrthoDB" id="9804774at2"/>
<dbReference type="InterPro" id="IPR050259">
    <property type="entry name" value="SDR"/>
</dbReference>
<comment type="similarity">
    <text evidence="1">Belongs to the short-chain dehydrogenases/reductases (SDR) family.</text>
</comment>
<dbReference type="PRINTS" id="PR00080">
    <property type="entry name" value="SDRFAMILY"/>
</dbReference>
<sequence length="263" mass="26589">MNLGLEGRVALITGAGSGIGRAIAVALAAEGARIAVNDRDAAACGATVTLLREAGHEAVAAPFDVADAGAVAAGFAAIAAGLGGVDILVNNAAVLLTSARFVDTRPEDCAREIAVALFGTLHCTRAALPGMTARRHGRIVNIVSDAARVGQEKEVAYSSAKGGVIAFTKSLAREVGQDGITVNAVSPAATDTPLRRAALERLAERIGADGVAAREEKIRRAYPMRRIGTPEDAAGLVAFLASAQAGHITGQICSVNGGYAMPG</sequence>
<dbReference type="Proteomes" id="UP000294664">
    <property type="component" value="Unassembled WGS sequence"/>
</dbReference>
<dbReference type="Pfam" id="PF13561">
    <property type="entry name" value="adh_short_C2"/>
    <property type="match status" value="1"/>
</dbReference>
<dbReference type="Gene3D" id="3.40.50.720">
    <property type="entry name" value="NAD(P)-binding Rossmann-like Domain"/>
    <property type="match status" value="1"/>
</dbReference>
<evidence type="ECO:0000313" key="3">
    <source>
        <dbReference type="Proteomes" id="UP000294664"/>
    </source>
</evidence>
<dbReference type="FunFam" id="3.40.50.720:FF:000084">
    <property type="entry name" value="Short-chain dehydrogenase reductase"/>
    <property type="match status" value="1"/>
</dbReference>
<gene>
    <name evidence="2" type="ORF">EDC64_107174</name>
</gene>
<evidence type="ECO:0000313" key="2">
    <source>
        <dbReference type="EMBL" id="TCT04357.1"/>
    </source>
</evidence>
<dbReference type="InterPro" id="IPR020904">
    <property type="entry name" value="Sc_DH/Rdtase_CS"/>
</dbReference>
<dbReference type="PANTHER" id="PTHR42879:SF2">
    <property type="entry name" value="3-OXOACYL-[ACYL-CARRIER-PROTEIN] REDUCTASE FABG"/>
    <property type="match status" value="1"/>
</dbReference>
<dbReference type="PROSITE" id="PS00061">
    <property type="entry name" value="ADH_SHORT"/>
    <property type="match status" value="1"/>
</dbReference>
<dbReference type="GO" id="GO:0032787">
    <property type="term" value="P:monocarboxylic acid metabolic process"/>
    <property type="evidence" value="ECO:0007669"/>
    <property type="project" value="UniProtKB-ARBA"/>
</dbReference>
<proteinExistence type="inferred from homology"/>
<dbReference type="AlphaFoldDB" id="A0A4R3LZX9"/>
<dbReference type="InterPro" id="IPR036291">
    <property type="entry name" value="NAD(P)-bd_dom_sf"/>
</dbReference>
<evidence type="ECO:0000256" key="1">
    <source>
        <dbReference type="ARBA" id="ARBA00006484"/>
    </source>
</evidence>
<comment type="caution">
    <text evidence="2">The sequence shown here is derived from an EMBL/GenBank/DDBJ whole genome shotgun (WGS) entry which is preliminary data.</text>
</comment>
<reference evidence="2 3" key="1">
    <citation type="submission" date="2019-03" db="EMBL/GenBank/DDBJ databases">
        <title>Genomic Encyclopedia of Type Strains, Phase IV (KMG-IV): sequencing the most valuable type-strain genomes for metagenomic binning, comparative biology and taxonomic classification.</title>
        <authorList>
            <person name="Goeker M."/>
        </authorList>
    </citation>
    <scope>NUCLEOTIDE SEQUENCE [LARGE SCALE GENOMIC DNA]</scope>
    <source>
        <strain evidence="2 3">DSM 9035</strain>
    </source>
</reference>
<accession>A0A4R3LZX9</accession>
<dbReference type="PANTHER" id="PTHR42879">
    <property type="entry name" value="3-OXOACYL-(ACYL-CARRIER-PROTEIN) REDUCTASE"/>
    <property type="match status" value="1"/>
</dbReference>
<keyword evidence="3" id="KW-1185">Reference proteome</keyword>
<dbReference type="RefSeq" id="WP_132031935.1">
    <property type="nucleotide sequence ID" value="NZ_SMAI01000007.1"/>
</dbReference>
<organism evidence="2 3">
    <name type="scientific">Aquabacter spiritensis</name>
    <dbReference type="NCBI Taxonomy" id="933073"/>
    <lineage>
        <taxon>Bacteria</taxon>
        <taxon>Pseudomonadati</taxon>
        <taxon>Pseudomonadota</taxon>
        <taxon>Alphaproteobacteria</taxon>
        <taxon>Hyphomicrobiales</taxon>
        <taxon>Xanthobacteraceae</taxon>
        <taxon>Aquabacter</taxon>
    </lineage>
</organism>